<reference evidence="2" key="1">
    <citation type="submission" date="2021-01" db="EMBL/GenBank/DDBJ databases">
        <title>YIM 132084 draft genome.</title>
        <authorList>
            <person name="An D."/>
        </authorList>
    </citation>
    <scope>NUCLEOTIDE SEQUENCE</scope>
    <source>
        <strain evidence="2">YIM 132084</strain>
    </source>
</reference>
<protein>
    <recommendedName>
        <fullName evidence="4">Type II toxin-antitoxin system prevent-host-death family antitoxin</fullName>
    </recommendedName>
</protein>
<dbReference type="Proteomes" id="UP000663792">
    <property type="component" value="Unassembled WGS sequence"/>
</dbReference>
<keyword evidence="3" id="KW-1185">Reference proteome</keyword>
<feature type="region of interest" description="Disordered" evidence="1">
    <location>
        <begin position="78"/>
        <end position="102"/>
    </location>
</feature>
<accession>A0A938YG28</accession>
<comment type="caution">
    <text evidence="2">The sequence shown here is derived from an EMBL/GenBank/DDBJ whole genome shotgun (WGS) entry which is preliminary data.</text>
</comment>
<evidence type="ECO:0008006" key="4">
    <source>
        <dbReference type="Google" id="ProtNLM"/>
    </source>
</evidence>
<sequence>MRRISQREVRNESGRALRELRDGEEFEVTVNGESFGILRMSPPPTRPRRSVSAQTFRAWYDDAPLSREHAEDWVRDIRESFDDDPNDPYQRTSGIEERLTRP</sequence>
<evidence type="ECO:0000313" key="2">
    <source>
        <dbReference type="EMBL" id="MBM9468876.1"/>
    </source>
</evidence>
<evidence type="ECO:0000313" key="3">
    <source>
        <dbReference type="Proteomes" id="UP000663792"/>
    </source>
</evidence>
<organism evidence="2 3">
    <name type="scientific">Nakamurella leprariae</name>
    <dbReference type="NCBI Taxonomy" id="2803911"/>
    <lineage>
        <taxon>Bacteria</taxon>
        <taxon>Bacillati</taxon>
        <taxon>Actinomycetota</taxon>
        <taxon>Actinomycetes</taxon>
        <taxon>Nakamurellales</taxon>
        <taxon>Nakamurellaceae</taxon>
        <taxon>Nakamurella</taxon>
    </lineage>
</organism>
<dbReference type="RefSeq" id="WP_205261829.1">
    <property type="nucleotide sequence ID" value="NZ_JAERWK010000021.1"/>
</dbReference>
<dbReference type="EMBL" id="JAERWK010000021">
    <property type="protein sequence ID" value="MBM9468876.1"/>
    <property type="molecule type" value="Genomic_DNA"/>
</dbReference>
<name>A0A938YG28_9ACTN</name>
<evidence type="ECO:0000256" key="1">
    <source>
        <dbReference type="SAM" id="MobiDB-lite"/>
    </source>
</evidence>
<gene>
    <name evidence="2" type="ORF">JL106_16450</name>
</gene>
<proteinExistence type="predicted"/>
<dbReference type="AlphaFoldDB" id="A0A938YG28"/>